<dbReference type="EMBL" id="FZQP02006826">
    <property type="protein sequence ID" value="VVD04105.1"/>
    <property type="molecule type" value="Genomic_DNA"/>
</dbReference>
<dbReference type="Gene3D" id="2.170.270.10">
    <property type="entry name" value="SET domain"/>
    <property type="match status" value="1"/>
</dbReference>
<evidence type="ECO:0000259" key="2">
    <source>
        <dbReference type="Pfam" id="PF21549"/>
    </source>
</evidence>
<dbReference type="InterPro" id="IPR046341">
    <property type="entry name" value="SET_dom_sf"/>
</dbReference>
<keyword evidence="4" id="KW-1185">Reference proteome</keyword>
<evidence type="ECO:0000313" key="4">
    <source>
        <dbReference type="Proteomes" id="UP000324832"/>
    </source>
</evidence>
<keyword evidence="1" id="KW-1133">Transmembrane helix</keyword>
<dbReference type="GO" id="GO:0008170">
    <property type="term" value="F:N-methyltransferase activity"/>
    <property type="evidence" value="ECO:0007669"/>
    <property type="project" value="UniProtKB-ARBA"/>
</dbReference>
<dbReference type="InterPro" id="IPR001214">
    <property type="entry name" value="SET_dom"/>
</dbReference>
<dbReference type="AlphaFoldDB" id="A0A5E4R1C1"/>
<protein>
    <recommendedName>
        <fullName evidence="2">SET domain-containing protein</fullName>
    </recommendedName>
</protein>
<dbReference type="GO" id="GO:0008276">
    <property type="term" value="F:protein methyltransferase activity"/>
    <property type="evidence" value="ECO:0007669"/>
    <property type="project" value="UniProtKB-ARBA"/>
</dbReference>
<accession>A0A5E4R1C1</accession>
<organism evidence="3 4">
    <name type="scientific">Leptidea sinapis</name>
    <dbReference type="NCBI Taxonomy" id="189913"/>
    <lineage>
        <taxon>Eukaryota</taxon>
        <taxon>Metazoa</taxon>
        <taxon>Ecdysozoa</taxon>
        <taxon>Arthropoda</taxon>
        <taxon>Hexapoda</taxon>
        <taxon>Insecta</taxon>
        <taxon>Pterygota</taxon>
        <taxon>Neoptera</taxon>
        <taxon>Endopterygota</taxon>
        <taxon>Lepidoptera</taxon>
        <taxon>Glossata</taxon>
        <taxon>Ditrysia</taxon>
        <taxon>Papilionoidea</taxon>
        <taxon>Pieridae</taxon>
        <taxon>Dismorphiinae</taxon>
        <taxon>Leptidea</taxon>
    </lineage>
</organism>
<dbReference type="GO" id="GO:0008757">
    <property type="term" value="F:S-adenosylmethionine-dependent methyltransferase activity"/>
    <property type="evidence" value="ECO:0007669"/>
    <property type="project" value="UniProtKB-ARBA"/>
</dbReference>
<proteinExistence type="predicted"/>
<gene>
    <name evidence="3" type="ORF">LSINAPIS_LOCUS13935</name>
</gene>
<keyword evidence="1" id="KW-0472">Membrane</keyword>
<feature type="domain" description="SET" evidence="2">
    <location>
        <begin position="81"/>
        <end position="173"/>
    </location>
</feature>
<feature type="transmembrane region" description="Helical" evidence="1">
    <location>
        <begin position="185"/>
        <end position="205"/>
    </location>
</feature>
<dbReference type="Proteomes" id="UP000324832">
    <property type="component" value="Unassembled WGS sequence"/>
</dbReference>
<dbReference type="Pfam" id="PF21549">
    <property type="entry name" value="PRDM2_PR"/>
    <property type="match status" value="1"/>
</dbReference>
<evidence type="ECO:0000313" key="3">
    <source>
        <dbReference type="EMBL" id="VVD04105.1"/>
    </source>
</evidence>
<evidence type="ECO:0000256" key="1">
    <source>
        <dbReference type="SAM" id="Phobius"/>
    </source>
</evidence>
<sequence>MRLSTSEEIPSTTVGRTASPNVSAVVASDAYDVTRMREEEFERLTVYIVPDVPCERGVPNRAERTLPRSLALRPSAVLSTPNTPTEGVWSTGVIPRGTRFGPFEGTRTPNKPNDKISWRYYWRIFKDSDYYYLDGSDTSVANWMRYVASAYSLPVMNLVACQHQEHIYFYTIRYPHFLSLDKKHFITYITTPLLFVTGIFISLSFTGTFYRMKNSWYGTAKTSQQGWATTSTQKELHILFAKKKLSKKHTVYHQLQSIRKLP</sequence>
<keyword evidence="1" id="KW-0812">Transmembrane</keyword>
<name>A0A5E4R1C1_9NEOP</name>
<reference evidence="3 4" key="1">
    <citation type="submission" date="2017-07" db="EMBL/GenBank/DDBJ databases">
        <authorList>
            <person name="Talla V."/>
            <person name="Backstrom N."/>
        </authorList>
    </citation>
    <scope>NUCLEOTIDE SEQUENCE [LARGE SCALE GENOMIC DNA]</scope>
</reference>